<dbReference type="SMART" id="SM00645">
    <property type="entry name" value="Pept_C1"/>
    <property type="match status" value="1"/>
</dbReference>
<dbReference type="AlphaFoldDB" id="A0A8B9VME8"/>
<dbReference type="Pfam" id="PF00112">
    <property type="entry name" value="Peptidase_C1"/>
    <property type="match status" value="1"/>
</dbReference>
<evidence type="ECO:0000256" key="4">
    <source>
        <dbReference type="ARBA" id="ARBA00015559"/>
    </source>
</evidence>
<dbReference type="PROSITE" id="PS00139">
    <property type="entry name" value="THIOL_PROTEASE_CYS"/>
    <property type="match status" value="1"/>
</dbReference>
<sequence>MPSKLNPLDLLQEGLFLLLLIPQQTTEQGCLVQRTSGWQGGVISVLLCLLIFGVNWGLQGLCAGMLRSDPTLGRFQRFPNLAAGGATRAVAKMWPSVSILCVLVALANARSIPYYPPLSSDLVNHINKLNTTWKAGHNFHNTDMSYVKKLCGTFLGGPKLPERVDFAADLDLPDNFDSRKQWPNCPTISEIRDQGSCGSCWAFGAVEAISDRICVHTNAKVSVEVSAEDLLSCCGFECGMGCNGGYPSGAWRYWTERGLVSGGLYDSHVGCRPYSIPPCEHHVNGSRPPCTGEGGETPRCSRHCEPGYSPSYKEDKHYGKEVAPQQELHGVGGMRPLPKQFYGQCPRDGWFLELVSLSDELICVN</sequence>
<feature type="domain" description="Peptidase C1A papain C-terminal" evidence="10">
    <location>
        <begin position="172"/>
        <end position="365"/>
    </location>
</feature>
<evidence type="ECO:0000256" key="5">
    <source>
        <dbReference type="ARBA" id="ARBA00022670"/>
    </source>
</evidence>
<dbReference type="EC" id="3.4.22.1" evidence="3"/>
<reference evidence="11" key="2">
    <citation type="submission" date="2025-09" db="UniProtKB">
        <authorList>
            <consortium name="Ensembl"/>
        </authorList>
    </citation>
    <scope>IDENTIFICATION</scope>
</reference>
<evidence type="ECO:0000256" key="2">
    <source>
        <dbReference type="ARBA" id="ARBA00008455"/>
    </source>
</evidence>
<evidence type="ECO:0000256" key="7">
    <source>
        <dbReference type="ARBA" id="ARBA00022801"/>
    </source>
</evidence>
<dbReference type="Pfam" id="PF08127">
    <property type="entry name" value="Propeptide_C1"/>
    <property type="match status" value="1"/>
</dbReference>
<evidence type="ECO:0000256" key="3">
    <source>
        <dbReference type="ARBA" id="ARBA00012537"/>
    </source>
</evidence>
<dbReference type="Gene3D" id="3.90.70.10">
    <property type="entry name" value="Cysteine proteinases"/>
    <property type="match status" value="1"/>
</dbReference>
<evidence type="ECO:0000256" key="8">
    <source>
        <dbReference type="ARBA" id="ARBA00022807"/>
    </source>
</evidence>
<keyword evidence="7" id="KW-0378">Hydrolase</keyword>
<dbReference type="InterPro" id="IPR013128">
    <property type="entry name" value="Peptidase_C1A"/>
</dbReference>
<keyword evidence="5" id="KW-0645">Protease</keyword>
<dbReference type="PANTHER" id="PTHR12411">
    <property type="entry name" value="CYSTEINE PROTEASE FAMILY C1-RELATED"/>
    <property type="match status" value="1"/>
</dbReference>
<evidence type="ECO:0000256" key="9">
    <source>
        <dbReference type="ARBA" id="ARBA00023157"/>
    </source>
</evidence>
<dbReference type="GO" id="GO:0004197">
    <property type="term" value="F:cysteine-type endopeptidase activity"/>
    <property type="evidence" value="ECO:0007669"/>
    <property type="project" value="UniProtKB-EC"/>
</dbReference>
<dbReference type="InterPro" id="IPR000668">
    <property type="entry name" value="Peptidase_C1A_C"/>
</dbReference>
<accession>A0A8B9VME8</accession>
<evidence type="ECO:0000256" key="1">
    <source>
        <dbReference type="ARBA" id="ARBA00001754"/>
    </source>
</evidence>
<dbReference type="SUPFAM" id="SSF54001">
    <property type="entry name" value="Cysteine proteinases"/>
    <property type="match status" value="1"/>
</dbReference>
<keyword evidence="9" id="KW-1015">Disulfide bond</keyword>
<evidence type="ECO:0000313" key="12">
    <source>
        <dbReference type="Proteomes" id="UP000694549"/>
    </source>
</evidence>
<evidence type="ECO:0000313" key="11">
    <source>
        <dbReference type="Ensembl" id="ENSAZOP00000024499.1"/>
    </source>
</evidence>
<dbReference type="Proteomes" id="UP000694549">
    <property type="component" value="Unplaced"/>
</dbReference>
<dbReference type="InterPro" id="IPR012599">
    <property type="entry name" value="Propeptide_C1A"/>
</dbReference>
<name>A0A8B9VME8_9AVES</name>
<evidence type="ECO:0000256" key="6">
    <source>
        <dbReference type="ARBA" id="ARBA00022729"/>
    </source>
</evidence>
<dbReference type="GO" id="GO:0006508">
    <property type="term" value="P:proteolysis"/>
    <property type="evidence" value="ECO:0007669"/>
    <property type="project" value="UniProtKB-KW"/>
</dbReference>
<dbReference type="Ensembl" id="ENSAZOT00000026290.1">
    <property type="protein sequence ID" value="ENSAZOP00000024499.1"/>
    <property type="gene ID" value="ENSAZOG00000015767.1"/>
</dbReference>
<evidence type="ECO:0000259" key="10">
    <source>
        <dbReference type="SMART" id="SM00645"/>
    </source>
</evidence>
<proteinExistence type="inferred from homology"/>
<comment type="catalytic activity">
    <reaction evidence="1">
        <text>Hydrolysis of proteins with broad specificity for peptide bonds. Preferentially cleaves -Arg-Arg-|-Xaa bonds in small molecule substrates (thus differing from cathepsin L). In addition to being an endopeptidase, shows peptidyl-dipeptidase activity, liberating C-terminal dipeptides.</text>
        <dbReference type="EC" id="3.4.22.1"/>
    </reaction>
</comment>
<protein>
    <recommendedName>
        <fullName evidence="4">Cathepsin B</fullName>
        <ecNumber evidence="3">3.4.22.1</ecNumber>
    </recommendedName>
</protein>
<dbReference type="InterPro" id="IPR000169">
    <property type="entry name" value="Pept_cys_AS"/>
</dbReference>
<keyword evidence="12" id="KW-1185">Reference proteome</keyword>
<keyword evidence="8" id="KW-0788">Thiol protease</keyword>
<organism evidence="11 12">
    <name type="scientific">Anas zonorhyncha</name>
    <name type="common">Eastern spot-billed duck</name>
    <dbReference type="NCBI Taxonomy" id="75864"/>
    <lineage>
        <taxon>Eukaryota</taxon>
        <taxon>Metazoa</taxon>
        <taxon>Chordata</taxon>
        <taxon>Craniata</taxon>
        <taxon>Vertebrata</taxon>
        <taxon>Euteleostomi</taxon>
        <taxon>Archelosauria</taxon>
        <taxon>Archosauria</taxon>
        <taxon>Dinosauria</taxon>
        <taxon>Saurischia</taxon>
        <taxon>Theropoda</taxon>
        <taxon>Coelurosauria</taxon>
        <taxon>Aves</taxon>
        <taxon>Neognathae</taxon>
        <taxon>Galloanserae</taxon>
        <taxon>Anseriformes</taxon>
        <taxon>Anatidae</taxon>
        <taxon>Anatinae</taxon>
        <taxon>Anas</taxon>
    </lineage>
</organism>
<dbReference type="FunFam" id="3.90.70.10:FF:000222">
    <property type="entry name" value="Cathepsin B"/>
    <property type="match status" value="1"/>
</dbReference>
<reference evidence="11" key="1">
    <citation type="submission" date="2025-08" db="UniProtKB">
        <authorList>
            <consortium name="Ensembl"/>
        </authorList>
    </citation>
    <scope>IDENTIFICATION</scope>
</reference>
<dbReference type="InterPro" id="IPR038765">
    <property type="entry name" value="Papain-like_cys_pep_sf"/>
</dbReference>
<comment type="similarity">
    <text evidence="2">Belongs to the peptidase C1 family.</text>
</comment>
<keyword evidence="6" id="KW-0732">Signal</keyword>